<dbReference type="GO" id="GO:0033063">
    <property type="term" value="C:Rad51B-Rad51C-Rad51D-XRCC2 complex"/>
    <property type="evidence" value="ECO:0007669"/>
    <property type="project" value="TreeGrafter"/>
</dbReference>
<dbReference type="GO" id="GO:0016787">
    <property type="term" value="F:hydrolase activity"/>
    <property type="evidence" value="ECO:0007669"/>
    <property type="project" value="UniProtKB-KW"/>
</dbReference>
<dbReference type="InterPro" id="IPR051988">
    <property type="entry name" value="HRR_RAD51_Paralog"/>
</dbReference>
<comment type="caution">
    <text evidence="3">The sequence shown here is derived from an EMBL/GenBank/DDBJ whole genome shotgun (WGS) entry which is preliminary data.</text>
</comment>
<dbReference type="GO" id="GO:0008094">
    <property type="term" value="F:ATP-dependent activity, acting on DNA"/>
    <property type="evidence" value="ECO:0007669"/>
    <property type="project" value="TreeGrafter"/>
</dbReference>
<dbReference type="GO" id="GO:0003697">
    <property type="term" value="F:single-stranded DNA binding"/>
    <property type="evidence" value="ECO:0007669"/>
    <property type="project" value="TreeGrafter"/>
</dbReference>
<dbReference type="InterPro" id="IPR027417">
    <property type="entry name" value="P-loop_NTPase"/>
</dbReference>
<dbReference type="RefSeq" id="XP_027619212.1">
    <property type="nucleotide sequence ID" value="XM_027763411.1"/>
</dbReference>
<dbReference type="GO" id="GO:0007131">
    <property type="term" value="P:reciprocal meiotic recombination"/>
    <property type="evidence" value="ECO:0007669"/>
    <property type="project" value="TreeGrafter"/>
</dbReference>
<dbReference type="InParanoid" id="A0A401H1M9"/>
<evidence type="ECO:0000256" key="2">
    <source>
        <dbReference type="ARBA" id="ARBA00023242"/>
    </source>
</evidence>
<dbReference type="SUPFAM" id="SSF52540">
    <property type="entry name" value="P-loop containing nucleoside triphosphate hydrolases"/>
    <property type="match status" value="1"/>
</dbReference>
<dbReference type="GO" id="GO:0000400">
    <property type="term" value="F:four-way junction DNA binding"/>
    <property type="evidence" value="ECO:0007669"/>
    <property type="project" value="TreeGrafter"/>
</dbReference>
<reference evidence="3 4" key="1">
    <citation type="journal article" date="2018" name="Sci. Rep.">
        <title>Genome sequence of the cauliflower mushroom Sparassis crispa (Hanabiratake) and its association with beneficial usage.</title>
        <authorList>
            <person name="Kiyama R."/>
            <person name="Furutani Y."/>
            <person name="Kawaguchi K."/>
            <person name="Nakanishi T."/>
        </authorList>
    </citation>
    <scope>NUCLEOTIDE SEQUENCE [LARGE SCALE GENOMIC DNA]</scope>
</reference>
<dbReference type="Proteomes" id="UP000287166">
    <property type="component" value="Unassembled WGS sequence"/>
</dbReference>
<accession>A0A401H1M9</accession>
<comment type="subcellular location">
    <subcellularLocation>
        <location evidence="1">Nucleus</location>
    </subcellularLocation>
</comment>
<dbReference type="GeneID" id="38785216"/>
<name>A0A401H1M9_9APHY</name>
<proteinExistence type="predicted"/>
<dbReference type="Gene3D" id="3.40.50.300">
    <property type="entry name" value="P-loop containing nucleotide triphosphate hydrolases"/>
    <property type="match status" value="1"/>
</dbReference>
<dbReference type="PANTHER" id="PTHR46457">
    <property type="entry name" value="DNA REPAIR PROTEIN RAD51 HOMOLOG 4"/>
    <property type="match status" value="1"/>
</dbReference>
<keyword evidence="3" id="KW-0378">Hydrolase</keyword>
<protein>
    <submittedName>
        <fullName evidence="3">P-loop containing nucleoside triphosphate hydrolase protein</fullName>
    </submittedName>
</protein>
<keyword evidence="2" id="KW-0539">Nucleus</keyword>
<dbReference type="STRING" id="139825.A0A401H1M9"/>
<dbReference type="AlphaFoldDB" id="A0A401H1M9"/>
<dbReference type="EMBL" id="BFAD01000013">
    <property type="protein sequence ID" value="GBE88299.1"/>
    <property type="molecule type" value="Genomic_DNA"/>
</dbReference>
<dbReference type="OrthoDB" id="336321at2759"/>
<evidence type="ECO:0000313" key="4">
    <source>
        <dbReference type="Proteomes" id="UP000287166"/>
    </source>
</evidence>
<dbReference type="GO" id="GO:0042148">
    <property type="term" value="P:DNA strand invasion"/>
    <property type="evidence" value="ECO:0007669"/>
    <property type="project" value="TreeGrafter"/>
</dbReference>
<evidence type="ECO:0000256" key="1">
    <source>
        <dbReference type="ARBA" id="ARBA00004123"/>
    </source>
</evidence>
<dbReference type="GO" id="GO:0005657">
    <property type="term" value="C:replication fork"/>
    <property type="evidence" value="ECO:0007669"/>
    <property type="project" value="TreeGrafter"/>
</dbReference>
<dbReference type="GO" id="GO:0000723">
    <property type="term" value="P:telomere maintenance"/>
    <property type="evidence" value="ECO:0007669"/>
    <property type="project" value="TreeGrafter"/>
</dbReference>
<dbReference type="PANTHER" id="PTHR46457:SF1">
    <property type="entry name" value="DNA REPAIR PROTEIN RAD51 HOMOLOG 4"/>
    <property type="match status" value="1"/>
</dbReference>
<dbReference type="GO" id="GO:0000724">
    <property type="term" value="P:double-strand break repair via homologous recombination"/>
    <property type="evidence" value="ECO:0007669"/>
    <property type="project" value="TreeGrafter"/>
</dbReference>
<evidence type="ECO:0000313" key="3">
    <source>
        <dbReference type="EMBL" id="GBE88299.1"/>
    </source>
</evidence>
<organism evidence="3 4">
    <name type="scientific">Sparassis crispa</name>
    <dbReference type="NCBI Taxonomy" id="139825"/>
    <lineage>
        <taxon>Eukaryota</taxon>
        <taxon>Fungi</taxon>
        <taxon>Dikarya</taxon>
        <taxon>Basidiomycota</taxon>
        <taxon>Agaricomycotina</taxon>
        <taxon>Agaricomycetes</taxon>
        <taxon>Polyporales</taxon>
        <taxon>Sparassidaceae</taxon>
        <taxon>Sparassis</taxon>
    </lineage>
</organism>
<sequence length="318" mass="34299">MRLQTLVPPLPQDLVDALENVGIKTDMDLLFSGSALQIFKILPPGSVSPHEFSELVSHVAARISAPAIRGDALLTLEEKRFEAHFHGDGMSSGVLSLDELVGGFGGSRIIEIAGDKAAGKTALALQVVLRHLSNVVPILLEHCAGNAVSTVLDRLQVALTFDIEAAEDVLETLRSSLSDRDASPVMRCVVIDSISSLLSPLLSATSSQGHAIMTTFMRQLRALADAFSLTILVINTSSGSSPWNPDSAFLSTTRKPALGPSFTFLTETTLWLAKCESEGDDPEQECTTHVAEVFRSRTKRSKTWCSFKIRRGVLLSDE</sequence>
<gene>
    <name evidence="3" type="ORF">SCP_1301140</name>
</gene>
<keyword evidence="4" id="KW-1185">Reference proteome</keyword>
<dbReference type="GO" id="GO:0005815">
    <property type="term" value="C:microtubule organizing center"/>
    <property type="evidence" value="ECO:0007669"/>
    <property type="project" value="TreeGrafter"/>
</dbReference>